<dbReference type="InterPro" id="IPR010310">
    <property type="entry name" value="T7SS_ESAT-6-like"/>
</dbReference>
<gene>
    <name evidence="1" type="ORF">FBY41_4482</name>
</gene>
<dbReference type="SUPFAM" id="SSF140453">
    <property type="entry name" value="EsxAB dimer-like"/>
    <property type="match status" value="1"/>
</dbReference>
<proteinExistence type="predicted"/>
<name>A0A543H9Z8_9MICO</name>
<dbReference type="Proteomes" id="UP000316747">
    <property type="component" value="Unassembled WGS sequence"/>
</dbReference>
<keyword evidence="2" id="KW-1185">Reference proteome</keyword>
<comment type="caution">
    <text evidence="1">The sequence shown here is derived from an EMBL/GenBank/DDBJ whole genome shotgun (WGS) entry which is preliminary data.</text>
</comment>
<evidence type="ECO:0000313" key="2">
    <source>
        <dbReference type="Proteomes" id="UP000316747"/>
    </source>
</evidence>
<protein>
    <submittedName>
        <fullName evidence="1">Uncharacterized protein YukE</fullName>
    </submittedName>
</protein>
<accession>A0A543H9Z8</accession>
<sequence>MAVYKKGMNADAVSASGDKLVGYKGELDGIVEAVNSAVSQIKSNWGGTDAERFQSDWHGQRQVVSAAGDKLDAMGRACKTNAESQKAASAT</sequence>
<evidence type="ECO:0000313" key="1">
    <source>
        <dbReference type="EMBL" id="TQM55154.1"/>
    </source>
</evidence>
<organism evidence="1 2">
    <name type="scientific">Humibacillus xanthopallidus</name>
    <dbReference type="NCBI Taxonomy" id="412689"/>
    <lineage>
        <taxon>Bacteria</taxon>
        <taxon>Bacillati</taxon>
        <taxon>Actinomycetota</taxon>
        <taxon>Actinomycetes</taxon>
        <taxon>Micrococcales</taxon>
        <taxon>Intrasporangiaceae</taxon>
        <taxon>Humibacillus</taxon>
    </lineage>
</organism>
<dbReference type="AlphaFoldDB" id="A0A543H9Z8"/>
<dbReference type="Gene3D" id="1.10.287.1060">
    <property type="entry name" value="ESAT-6-like"/>
    <property type="match status" value="1"/>
</dbReference>
<dbReference type="InterPro" id="IPR036689">
    <property type="entry name" value="ESAT-6-like_sf"/>
</dbReference>
<dbReference type="Pfam" id="PF06013">
    <property type="entry name" value="WXG100"/>
    <property type="match status" value="1"/>
</dbReference>
<dbReference type="RefSeq" id="WP_141847294.1">
    <property type="nucleotide sequence ID" value="NZ_VFPM01000005.1"/>
</dbReference>
<dbReference type="OrthoDB" id="5244663at2"/>
<dbReference type="EMBL" id="VFPM01000005">
    <property type="protein sequence ID" value="TQM55154.1"/>
    <property type="molecule type" value="Genomic_DNA"/>
</dbReference>
<reference evidence="1 2" key="1">
    <citation type="submission" date="2019-06" db="EMBL/GenBank/DDBJ databases">
        <title>Genome sequencing of plant associated microbes to promote plant fitness in Sorghum bicolor and Oryza sativa.</title>
        <authorList>
            <person name="Coleman-Derr D."/>
        </authorList>
    </citation>
    <scope>NUCLEOTIDE SEQUENCE [LARGE SCALE GENOMIC DNA]</scope>
    <source>
        <strain evidence="1 2">KV-663</strain>
    </source>
</reference>